<dbReference type="PROSITE" id="PS00108">
    <property type="entry name" value="PROTEIN_KINASE_ST"/>
    <property type="match status" value="1"/>
</dbReference>
<evidence type="ECO:0000256" key="6">
    <source>
        <dbReference type="ARBA" id="ARBA00022840"/>
    </source>
</evidence>
<dbReference type="GO" id="GO:0007165">
    <property type="term" value="P:signal transduction"/>
    <property type="evidence" value="ECO:0007669"/>
    <property type="project" value="TreeGrafter"/>
</dbReference>
<evidence type="ECO:0000259" key="9">
    <source>
        <dbReference type="PROSITE" id="PS50011"/>
    </source>
</evidence>
<dbReference type="GO" id="GO:0005634">
    <property type="term" value="C:nucleus"/>
    <property type="evidence" value="ECO:0007669"/>
    <property type="project" value="TreeGrafter"/>
</dbReference>
<dbReference type="EMBL" id="JXXN02002170">
    <property type="protein sequence ID" value="THD23396.1"/>
    <property type="molecule type" value="Genomic_DNA"/>
</dbReference>
<dbReference type="SUPFAM" id="SSF56112">
    <property type="entry name" value="Protein kinase-like (PK-like)"/>
    <property type="match status" value="1"/>
</dbReference>
<dbReference type="InterPro" id="IPR011009">
    <property type="entry name" value="Kinase-like_dom_sf"/>
</dbReference>
<dbReference type="Proteomes" id="UP000230066">
    <property type="component" value="Unassembled WGS sequence"/>
</dbReference>
<feature type="binding site" evidence="7">
    <location>
        <position position="48"/>
    </location>
    <ligand>
        <name>ATP</name>
        <dbReference type="ChEBI" id="CHEBI:30616"/>
    </ligand>
</feature>
<evidence type="ECO:0000256" key="2">
    <source>
        <dbReference type="ARBA" id="ARBA00022527"/>
    </source>
</evidence>
<dbReference type="PROSITE" id="PS50011">
    <property type="entry name" value="PROTEIN_KINASE_DOM"/>
    <property type="match status" value="1"/>
</dbReference>
<keyword evidence="5 10" id="KW-0418">Kinase</keyword>
<dbReference type="InterPro" id="IPR008271">
    <property type="entry name" value="Ser/Thr_kinase_AS"/>
</dbReference>
<keyword evidence="2" id="KW-0723">Serine/threonine-protein kinase</keyword>
<keyword evidence="11" id="KW-1185">Reference proteome</keyword>
<dbReference type="Pfam" id="PF00069">
    <property type="entry name" value="Pkinase"/>
    <property type="match status" value="1"/>
</dbReference>
<dbReference type="SMART" id="SM00220">
    <property type="entry name" value="S_TKc"/>
    <property type="match status" value="1"/>
</dbReference>
<evidence type="ECO:0000313" key="10">
    <source>
        <dbReference type="EMBL" id="THD23396.1"/>
    </source>
</evidence>
<dbReference type="Gene3D" id="1.10.510.10">
    <property type="entry name" value="Transferase(Phosphotransferase) domain 1"/>
    <property type="match status" value="1"/>
</dbReference>
<dbReference type="PROSITE" id="PS00107">
    <property type="entry name" value="PROTEIN_KINASE_ATP"/>
    <property type="match status" value="1"/>
</dbReference>
<keyword evidence="6 7" id="KW-0067">ATP-binding</keyword>
<evidence type="ECO:0000256" key="8">
    <source>
        <dbReference type="SAM" id="MobiDB-lite"/>
    </source>
</evidence>
<organism evidence="10 11">
    <name type="scientific">Fasciola hepatica</name>
    <name type="common">Liver fluke</name>
    <dbReference type="NCBI Taxonomy" id="6192"/>
    <lineage>
        <taxon>Eukaryota</taxon>
        <taxon>Metazoa</taxon>
        <taxon>Spiralia</taxon>
        <taxon>Lophotrochozoa</taxon>
        <taxon>Platyhelminthes</taxon>
        <taxon>Trematoda</taxon>
        <taxon>Digenea</taxon>
        <taxon>Plagiorchiida</taxon>
        <taxon>Echinostomata</taxon>
        <taxon>Echinostomatoidea</taxon>
        <taxon>Fasciolidae</taxon>
        <taxon>Fasciola</taxon>
    </lineage>
</organism>
<dbReference type="Gene3D" id="3.30.200.20">
    <property type="entry name" value="Phosphorylase Kinase, domain 1"/>
    <property type="match status" value="1"/>
</dbReference>
<evidence type="ECO:0000256" key="3">
    <source>
        <dbReference type="ARBA" id="ARBA00022679"/>
    </source>
</evidence>
<evidence type="ECO:0000256" key="5">
    <source>
        <dbReference type="ARBA" id="ARBA00022777"/>
    </source>
</evidence>
<dbReference type="GO" id="GO:0004693">
    <property type="term" value="F:cyclin-dependent protein serine/threonine kinase activity"/>
    <property type="evidence" value="ECO:0007669"/>
    <property type="project" value="TreeGrafter"/>
</dbReference>
<comment type="caution">
    <text evidence="10">The sequence shown here is derived from an EMBL/GenBank/DDBJ whole genome shotgun (WGS) entry which is preliminary data.</text>
</comment>
<keyword evidence="4 7" id="KW-0547">Nucleotide-binding</keyword>
<dbReference type="GO" id="GO:0010389">
    <property type="term" value="P:regulation of G2/M transition of mitotic cell cycle"/>
    <property type="evidence" value="ECO:0007669"/>
    <property type="project" value="TreeGrafter"/>
</dbReference>
<comment type="similarity">
    <text evidence="1">Belongs to the protein kinase superfamily. CMGC Ser/Thr protein kinase family. CDC2/CDKX subfamily.</text>
</comment>
<protein>
    <submittedName>
        <fullName evidence="10">Cyclin-dependent kinase 6</fullName>
    </submittedName>
</protein>
<dbReference type="GO" id="GO:0000082">
    <property type="term" value="P:G1/S transition of mitotic cell cycle"/>
    <property type="evidence" value="ECO:0007669"/>
    <property type="project" value="TreeGrafter"/>
</dbReference>
<dbReference type="FunFam" id="1.10.510.10:FF:000624">
    <property type="entry name" value="Mitogen-activated protein kinase"/>
    <property type="match status" value="1"/>
</dbReference>
<dbReference type="AlphaFoldDB" id="A0A4E0R8S1"/>
<evidence type="ECO:0000313" key="11">
    <source>
        <dbReference type="Proteomes" id="UP000230066"/>
    </source>
</evidence>
<evidence type="ECO:0000256" key="7">
    <source>
        <dbReference type="PROSITE-ProRule" id="PRU10141"/>
    </source>
</evidence>
<dbReference type="InterPro" id="IPR050108">
    <property type="entry name" value="CDK"/>
</dbReference>
<dbReference type="GO" id="GO:0010468">
    <property type="term" value="P:regulation of gene expression"/>
    <property type="evidence" value="ECO:0007669"/>
    <property type="project" value="TreeGrafter"/>
</dbReference>
<feature type="region of interest" description="Disordered" evidence="8">
    <location>
        <begin position="482"/>
        <end position="503"/>
    </location>
</feature>
<evidence type="ECO:0000256" key="1">
    <source>
        <dbReference type="ARBA" id="ARBA00006485"/>
    </source>
</evidence>
<dbReference type="GO" id="GO:0000307">
    <property type="term" value="C:cyclin-dependent protein kinase holoenzyme complex"/>
    <property type="evidence" value="ECO:0007669"/>
    <property type="project" value="TreeGrafter"/>
</dbReference>
<dbReference type="PANTHER" id="PTHR24056:SF472">
    <property type="entry name" value="CYCLIN-DEPENDENT KINASE 4, ISOFORM A"/>
    <property type="match status" value="1"/>
</dbReference>
<accession>A0A4E0R8S1</accession>
<sequence>MDAVSFVRKHYENRAFRCMYKPSELVGKGTYGRVFKGTSPNGAVVALKEIIVDPEEGIPLSTLRELSVLRKIQSYNSPHLVQMLDVSVTTLNNALCIYVVFEYVECDLARFLSQRAPRTGLPPETIRDLSEQLLRGTDFLHSHRIVHRDLKPANILIDRDGRQLKITDFGLARVLGWEAALTPVVVTLWYRAPEILIQSEYLSPCDIWAAGCIIAELFNLKPLFPKDNELAMMIAILQTLGFPADCDWPALSYLKKSDFRSVGRKTSLRGSVNTTDSAALDLLERMIMFNPKRRITASDALSLPYFHPRPNTFPGLPFQSRSSHQLSTMAANPPTHSHRKPVVPTLMRQHRHSTIPTHMPQTCASAVLCSQSRSGTQTYASVARQALACSGSSGWDEVDSAIPVHSTSNSGAVASVRISNSHAATMHKMQRDTTLPSKSDQLQQELLISVVKHAIGEEVIAEKPSSWSAPASVSSVSPTVASAPVRRPVTRQQTRATRRYTQPTVSSAPIACTTGSWVPPVSVSLTTVSEHEVKQNVENGARAQRPRKTARRRTVIGVANAAAKESVKLAVPIIPASTVASILNGQRVNDVKNARAVVTGKSLIGRQSLTAAPLHIHDHYWPQSSESAPNEQHYHQRLNKLLERHQIKQLKHLRNGQPSPGLSRSGRYSLGPTSSLSTLMPVCEVPRLESVNNQYGESYSRTVSGTSQLNGSIQVGDCKPNPTACSPSKLARISTKSCCIAPPLPPPSNHTSRSTDPLSLVSTVPGPAIQNPQTAKVCHALDDEEDVSENRLHNEEVYAEDEVNADTEDPDSHVVNTSLGINSAMTGLALVTRTQSISSQNSGCDTAGFIATPSPTVSST</sequence>
<dbReference type="PANTHER" id="PTHR24056">
    <property type="entry name" value="CELL DIVISION PROTEIN KINASE"/>
    <property type="match status" value="1"/>
</dbReference>
<name>A0A4E0R8S1_FASHE</name>
<dbReference type="InterPro" id="IPR017441">
    <property type="entry name" value="Protein_kinase_ATP_BS"/>
</dbReference>
<dbReference type="GO" id="GO:0005524">
    <property type="term" value="F:ATP binding"/>
    <property type="evidence" value="ECO:0007669"/>
    <property type="project" value="UniProtKB-UniRule"/>
</dbReference>
<reference evidence="10" key="1">
    <citation type="submission" date="2019-03" db="EMBL/GenBank/DDBJ databases">
        <title>Improved annotation for the trematode Fasciola hepatica.</title>
        <authorList>
            <person name="Choi Y.-J."/>
            <person name="Martin J."/>
            <person name="Mitreva M."/>
        </authorList>
    </citation>
    <scope>NUCLEOTIDE SEQUENCE [LARGE SCALE GENOMIC DNA]</scope>
</reference>
<evidence type="ECO:0000256" key="4">
    <source>
        <dbReference type="ARBA" id="ARBA00022741"/>
    </source>
</evidence>
<feature type="domain" description="Protein kinase" evidence="9">
    <location>
        <begin position="20"/>
        <end position="306"/>
    </location>
</feature>
<proteinExistence type="inferred from homology"/>
<dbReference type="GO" id="GO:0030332">
    <property type="term" value="F:cyclin binding"/>
    <property type="evidence" value="ECO:0007669"/>
    <property type="project" value="TreeGrafter"/>
</dbReference>
<gene>
    <name evidence="10" type="ORF">D915_005946</name>
</gene>
<keyword evidence="3" id="KW-0808">Transferase</keyword>
<dbReference type="GO" id="GO:0005737">
    <property type="term" value="C:cytoplasm"/>
    <property type="evidence" value="ECO:0007669"/>
    <property type="project" value="TreeGrafter"/>
</dbReference>
<dbReference type="InterPro" id="IPR000719">
    <property type="entry name" value="Prot_kinase_dom"/>
</dbReference>